<feature type="region of interest" description="Disordered" evidence="10">
    <location>
        <begin position="149"/>
        <end position="199"/>
    </location>
</feature>
<proteinExistence type="inferred from homology"/>
<feature type="domain" description="Protein kinase" evidence="11">
    <location>
        <begin position="1"/>
        <end position="199"/>
    </location>
</feature>
<comment type="catalytic activity">
    <reaction evidence="8">
        <text>L-threonyl-[protein] + ATP = O-phospho-L-threonyl-[protein] + ADP + H(+)</text>
        <dbReference type="Rhea" id="RHEA:46608"/>
        <dbReference type="Rhea" id="RHEA-COMP:11060"/>
        <dbReference type="Rhea" id="RHEA-COMP:11605"/>
        <dbReference type="ChEBI" id="CHEBI:15378"/>
        <dbReference type="ChEBI" id="CHEBI:30013"/>
        <dbReference type="ChEBI" id="CHEBI:30616"/>
        <dbReference type="ChEBI" id="CHEBI:61977"/>
        <dbReference type="ChEBI" id="CHEBI:456216"/>
        <dbReference type="EC" id="2.7.11.1"/>
    </reaction>
</comment>
<dbReference type="PROSITE" id="PS00108">
    <property type="entry name" value="PROTEIN_KINASE_ST"/>
    <property type="match status" value="1"/>
</dbReference>
<dbReference type="Gene3D" id="1.10.510.10">
    <property type="entry name" value="Transferase(Phosphotransferase) domain 1"/>
    <property type="match status" value="1"/>
</dbReference>
<evidence type="ECO:0000313" key="13">
    <source>
        <dbReference type="Proteomes" id="UP000007305"/>
    </source>
</evidence>
<keyword evidence="7" id="KW-0067">ATP-binding</keyword>
<dbReference type="PANTHER" id="PTHR45637">
    <property type="entry name" value="FLIPPASE KINASE 1-RELATED"/>
    <property type="match status" value="1"/>
</dbReference>
<reference evidence="12" key="3">
    <citation type="submission" date="2021-05" db="UniProtKB">
        <authorList>
            <consortium name="EnsemblPlants"/>
        </authorList>
    </citation>
    <scope>IDENTIFICATION</scope>
    <source>
        <strain evidence="12">cv. B73</strain>
    </source>
</reference>
<evidence type="ECO:0000256" key="8">
    <source>
        <dbReference type="ARBA" id="ARBA00047899"/>
    </source>
</evidence>
<dbReference type="PROSITE" id="PS50011">
    <property type="entry name" value="PROTEIN_KINASE_DOM"/>
    <property type="match status" value="1"/>
</dbReference>
<dbReference type="GO" id="GO:0005524">
    <property type="term" value="F:ATP binding"/>
    <property type="evidence" value="ECO:0007669"/>
    <property type="project" value="UniProtKB-KW"/>
</dbReference>
<dbReference type="InterPro" id="IPR011009">
    <property type="entry name" value="Kinase-like_dom_sf"/>
</dbReference>
<dbReference type="GO" id="GO:0004674">
    <property type="term" value="F:protein serine/threonine kinase activity"/>
    <property type="evidence" value="ECO:0007669"/>
    <property type="project" value="UniProtKB-KW"/>
</dbReference>
<accession>A0A804NUU2</accession>
<evidence type="ECO:0000256" key="3">
    <source>
        <dbReference type="ARBA" id="ARBA00022527"/>
    </source>
</evidence>
<evidence type="ECO:0000256" key="9">
    <source>
        <dbReference type="ARBA" id="ARBA00048679"/>
    </source>
</evidence>
<dbReference type="Gramene" id="Zm00001eb187930_T001">
    <property type="protein sequence ID" value="Zm00001eb187930_P001"/>
    <property type="gene ID" value="Zm00001eb187930"/>
</dbReference>
<dbReference type="InterPro" id="IPR008271">
    <property type="entry name" value="Ser/Thr_kinase_AS"/>
</dbReference>
<sequence length="199" mass="20900">MPCIGVRPVPKLGAIFTVYKSSNKRYERDTATRLENAGQSTREVVACDGARLYAAELVLALEYLHSLGIVYRDLKPENVLIQDSGHIMLVDFDLSTRLPAPSQEPDAPVTSPKPALLVAAPSPSRGSARNPAGAALCFPFRTAIATKPAAPATDSSSPLSTSRTASSSSSSSSSTTTTASSAASSGAESRTRSWGWRTT</sequence>
<keyword evidence="6" id="KW-0418">Kinase</keyword>
<keyword evidence="4" id="KW-0808">Transferase</keyword>
<keyword evidence="5" id="KW-0547">Nucleotide-binding</keyword>
<evidence type="ECO:0000256" key="2">
    <source>
        <dbReference type="ARBA" id="ARBA00012513"/>
    </source>
</evidence>
<keyword evidence="13" id="KW-1185">Reference proteome</keyword>
<name>A0A804NUU2_MAIZE</name>
<evidence type="ECO:0000313" key="12">
    <source>
        <dbReference type="EnsemblPlants" id="Zm00001eb187930_P001"/>
    </source>
</evidence>
<evidence type="ECO:0000259" key="11">
    <source>
        <dbReference type="PROSITE" id="PS50011"/>
    </source>
</evidence>
<dbReference type="InterPro" id="IPR000719">
    <property type="entry name" value="Prot_kinase_dom"/>
</dbReference>
<evidence type="ECO:0000256" key="10">
    <source>
        <dbReference type="SAM" id="MobiDB-lite"/>
    </source>
</evidence>
<organism evidence="12 13">
    <name type="scientific">Zea mays</name>
    <name type="common">Maize</name>
    <dbReference type="NCBI Taxonomy" id="4577"/>
    <lineage>
        <taxon>Eukaryota</taxon>
        <taxon>Viridiplantae</taxon>
        <taxon>Streptophyta</taxon>
        <taxon>Embryophyta</taxon>
        <taxon>Tracheophyta</taxon>
        <taxon>Spermatophyta</taxon>
        <taxon>Magnoliopsida</taxon>
        <taxon>Liliopsida</taxon>
        <taxon>Poales</taxon>
        <taxon>Poaceae</taxon>
        <taxon>PACMAD clade</taxon>
        <taxon>Panicoideae</taxon>
        <taxon>Andropogonodae</taxon>
        <taxon>Andropogoneae</taxon>
        <taxon>Tripsacinae</taxon>
        <taxon>Zea</taxon>
    </lineage>
</organism>
<dbReference type="Pfam" id="PF00069">
    <property type="entry name" value="Pkinase"/>
    <property type="match status" value="1"/>
</dbReference>
<dbReference type="SUPFAM" id="SSF56112">
    <property type="entry name" value="Protein kinase-like (PK-like)"/>
    <property type="match status" value="1"/>
</dbReference>
<dbReference type="AlphaFoldDB" id="A0A804NUU2"/>
<dbReference type="Proteomes" id="UP000007305">
    <property type="component" value="Chromosome 4"/>
</dbReference>
<comment type="similarity">
    <text evidence="1">Belongs to the protein kinase superfamily. AGC Ser/Thr protein kinase family.</text>
</comment>
<evidence type="ECO:0000256" key="5">
    <source>
        <dbReference type="ARBA" id="ARBA00022741"/>
    </source>
</evidence>
<reference evidence="13" key="1">
    <citation type="journal article" date="2009" name="Science">
        <title>The B73 maize genome: complexity, diversity, and dynamics.</title>
        <authorList>
            <person name="Schnable P.S."/>
            <person name="Ware D."/>
            <person name="Fulton R.S."/>
            <person name="Stein J.C."/>
            <person name="Wei F."/>
            <person name="Pasternak S."/>
            <person name="Liang C."/>
            <person name="Zhang J."/>
            <person name="Fulton L."/>
            <person name="Graves T.A."/>
            <person name="Minx P."/>
            <person name="Reily A.D."/>
            <person name="Courtney L."/>
            <person name="Kruchowski S.S."/>
            <person name="Tomlinson C."/>
            <person name="Strong C."/>
            <person name="Delehaunty K."/>
            <person name="Fronick C."/>
            <person name="Courtney B."/>
            <person name="Rock S.M."/>
            <person name="Belter E."/>
            <person name="Du F."/>
            <person name="Kim K."/>
            <person name="Abbott R.M."/>
            <person name="Cotton M."/>
            <person name="Levy A."/>
            <person name="Marchetto P."/>
            <person name="Ochoa K."/>
            <person name="Jackson S.M."/>
            <person name="Gillam B."/>
            <person name="Chen W."/>
            <person name="Yan L."/>
            <person name="Higginbotham J."/>
            <person name="Cardenas M."/>
            <person name="Waligorski J."/>
            <person name="Applebaum E."/>
            <person name="Phelps L."/>
            <person name="Falcone J."/>
            <person name="Kanchi K."/>
            <person name="Thane T."/>
            <person name="Scimone A."/>
            <person name="Thane N."/>
            <person name="Henke J."/>
            <person name="Wang T."/>
            <person name="Ruppert J."/>
            <person name="Shah N."/>
            <person name="Rotter K."/>
            <person name="Hodges J."/>
            <person name="Ingenthron E."/>
            <person name="Cordes M."/>
            <person name="Kohlberg S."/>
            <person name="Sgro J."/>
            <person name="Delgado B."/>
            <person name="Mead K."/>
            <person name="Chinwalla A."/>
            <person name="Leonard S."/>
            <person name="Crouse K."/>
            <person name="Collura K."/>
            <person name="Kudrna D."/>
            <person name="Currie J."/>
            <person name="He R."/>
            <person name="Angelova A."/>
            <person name="Rajasekar S."/>
            <person name="Mueller T."/>
            <person name="Lomeli R."/>
            <person name="Scara G."/>
            <person name="Ko A."/>
            <person name="Delaney K."/>
            <person name="Wissotski M."/>
            <person name="Lopez G."/>
            <person name="Campos D."/>
            <person name="Braidotti M."/>
            <person name="Ashley E."/>
            <person name="Golser W."/>
            <person name="Kim H."/>
            <person name="Lee S."/>
            <person name="Lin J."/>
            <person name="Dujmic Z."/>
            <person name="Kim W."/>
            <person name="Talag J."/>
            <person name="Zuccolo A."/>
            <person name="Fan C."/>
            <person name="Sebastian A."/>
            <person name="Kramer M."/>
            <person name="Spiegel L."/>
            <person name="Nascimento L."/>
            <person name="Zutavern T."/>
            <person name="Miller B."/>
            <person name="Ambroise C."/>
            <person name="Muller S."/>
            <person name="Spooner W."/>
            <person name="Narechania A."/>
            <person name="Ren L."/>
            <person name="Wei S."/>
            <person name="Kumari S."/>
            <person name="Faga B."/>
            <person name="Levy M.J."/>
            <person name="McMahan L."/>
            <person name="Van Buren P."/>
            <person name="Vaughn M.W."/>
            <person name="Ying K."/>
            <person name="Yeh C.-T."/>
            <person name="Emrich S.J."/>
            <person name="Jia Y."/>
            <person name="Kalyanaraman A."/>
            <person name="Hsia A.-P."/>
            <person name="Barbazuk W.B."/>
            <person name="Baucom R.S."/>
            <person name="Brutnell T.P."/>
            <person name="Carpita N.C."/>
            <person name="Chaparro C."/>
            <person name="Chia J.-M."/>
            <person name="Deragon J.-M."/>
            <person name="Estill J.C."/>
            <person name="Fu Y."/>
            <person name="Jeddeloh J.A."/>
            <person name="Han Y."/>
            <person name="Lee H."/>
            <person name="Li P."/>
            <person name="Lisch D.R."/>
            <person name="Liu S."/>
            <person name="Liu Z."/>
            <person name="Nagel D.H."/>
            <person name="McCann M.C."/>
            <person name="SanMiguel P."/>
            <person name="Myers A.M."/>
            <person name="Nettleton D."/>
            <person name="Nguyen J."/>
            <person name="Penning B.W."/>
            <person name="Ponnala L."/>
            <person name="Schneider K.L."/>
            <person name="Schwartz D.C."/>
            <person name="Sharma A."/>
            <person name="Soderlund C."/>
            <person name="Springer N.M."/>
            <person name="Sun Q."/>
            <person name="Wang H."/>
            <person name="Waterman M."/>
            <person name="Westerman R."/>
            <person name="Wolfgruber T.K."/>
            <person name="Yang L."/>
            <person name="Yu Y."/>
            <person name="Zhang L."/>
            <person name="Zhou S."/>
            <person name="Zhu Q."/>
            <person name="Bennetzen J.L."/>
            <person name="Dawe R.K."/>
            <person name="Jiang J."/>
            <person name="Jiang N."/>
            <person name="Presting G.G."/>
            <person name="Wessler S.R."/>
            <person name="Aluru S."/>
            <person name="Martienssen R.A."/>
            <person name="Clifton S.W."/>
            <person name="McCombie W.R."/>
            <person name="Wing R.A."/>
            <person name="Wilson R.K."/>
        </authorList>
    </citation>
    <scope>NUCLEOTIDE SEQUENCE [LARGE SCALE GENOMIC DNA]</scope>
    <source>
        <strain evidence="13">cv. B73</strain>
    </source>
</reference>
<dbReference type="InParanoid" id="A0A804NUU2"/>
<reference evidence="12" key="2">
    <citation type="submission" date="2019-07" db="EMBL/GenBank/DDBJ databases">
        <authorList>
            <person name="Seetharam A."/>
            <person name="Woodhouse M."/>
            <person name="Cannon E."/>
        </authorList>
    </citation>
    <scope>NUCLEOTIDE SEQUENCE [LARGE SCALE GENOMIC DNA]</scope>
    <source>
        <strain evidence="12">cv. B73</strain>
    </source>
</reference>
<evidence type="ECO:0000256" key="4">
    <source>
        <dbReference type="ARBA" id="ARBA00022679"/>
    </source>
</evidence>
<protein>
    <recommendedName>
        <fullName evidence="2">non-specific serine/threonine protein kinase</fullName>
        <ecNumber evidence="2">2.7.11.1</ecNumber>
    </recommendedName>
</protein>
<evidence type="ECO:0000256" key="7">
    <source>
        <dbReference type="ARBA" id="ARBA00022840"/>
    </source>
</evidence>
<feature type="region of interest" description="Disordered" evidence="10">
    <location>
        <begin position="99"/>
        <end position="128"/>
    </location>
</feature>
<evidence type="ECO:0000256" key="1">
    <source>
        <dbReference type="ARBA" id="ARBA00009903"/>
    </source>
</evidence>
<dbReference type="EnsemblPlants" id="Zm00001eb187930_T001">
    <property type="protein sequence ID" value="Zm00001eb187930_P001"/>
    <property type="gene ID" value="Zm00001eb187930"/>
</dbReference>
<evidence type="ECO:0000256" key="6">
    <source>
        <dbReference type="ARBA" id="ARBA00022777"/>
    </source>
</evidence>
<feature type="compositionally biased region" description="Low complexity" evidence="10">
    <location>
        <begin position="149"/>
        <end position="188"/>
    </location>
</feature>
<dbReference type="EC" id="2.7.11.1" evidence="2"/>
<keyword evidence="3" id="KW-0723">Serine/threonine-protein kinase</keyword>
<dbReference type="FunFam" id="1.10.510.10:FF:000294">
    <property type="entry name" value="Serine/threonine-protein kinase OXI1"/>
    <property type="match status" value="1"/>
</dbReference>
<comment type="catalytic activity">
    <reaction evidence="9">
        <text>L-seryl-[protein] + ATP = O-phospho-L-seryl-[protein] + ADP + H(+)</text>
        <dbReference type="Rhea" id="RHEA:17989"/>
        <dbReference type="Rhea" id="RHEA-COMP:9863"/>
        <dbReference type="Rhea" id="RHEA-COMP:11604"/>
        <dbReference type="ChEBI" id="CHEBI:15378"/>
        <dbReference type="ChEBI" id="CHEBI:29999"/>
        <dbReference type="ChEBI" id="CHEBI:30616"/>
        <dbReference type="ChEBI" id="CHEBI:83421"/>
        <dbReference type="ChEBI" id="CHEBI:456216"/>
        <dbReference type="EC" id="2.7.11.1"/>
    </reaction>
</comment>